<dbReference type="GO" id="GO:0003700">
    <property type="term" value="F:DNA-binding transcription factor activity"/>
    <property type="evidence" value="ECO:0007669"/>
    <property type="project" value="TreeGrafter"/>
</dbReference>
<dbReference type="Gene3D" id="3.30.450.40">
    <property type="match status" value="1"/>
</dbReference>
<dbReference type="InterPro" id="IPR036388">
    <property type="entry name" value="WH-like_DNA-bd_sf"/>
</dbReference>
<dbReference type="KEGG" id="naj:B1756_14045"/>
<dbReference type="Gene3D" id="1.10.10.10">
    <property type="entry name" value="Winged helix-like DNA-binding domain superfamily/Winged helix DNA-binding domain"/>
    <property type="match status" value="1"/>
</dbReference>
<evidence type="ECO:0000256" key="1">
    <source>
        <dbReference type="ARBA" id="ARBA00023015"/>
    </source>
</evidence>
<keyword evidence="6" id="KW-1185">Reference proteome</keyword>
<keyword evidence="1" id="KW-0805">Transcription regulation</keyword>
<evidence type="ECO:0000313" key="5">
    <source>
        <dbReference type="EMBL" id="ARS90735.1"/>
    </source>
</evidence>
<dbReference type="InterPro" id="IPR014757">
    <property type="entry name" value="Tscrpt_reg_IclR_C"/>
</dbReference>
<evidence type="ECO:0000259" key="4">
    <source>
        <dbReference type="PROSITE" id="PS51078"/>
    </source>
</evidence>
<gene>
    <name evidence="5" type="ORF">B1756_14045</name>
</gene>
<dbReference type="InterPro" id="IPR029016">
    <property type="entry name" value="GAF-like_dom_sf"/>
</dbReference>
<organism evidence="5 6">
    <name type="scientific">Natrarchaeobaculum aegyptiacum</name>
    <dbReference type="NCBI Taxonomy" id="745377"/>
    <lineage>
        <taxon>Archaea</taxon>
        <taxon>Methanobacteriati</taxon>
        <taxon>Methanobacteriota</taxon>
        <taxon>Stenosarchaea group</taxon>
        <taxon>Halobacteria</taxon>
        <taxon>Halobacteriales</taxon>
        <taxon>Natrialbaceae</taxon>
        <taxon>Natrarchaeobaculum</taxon>
    </lineage>
</organism>
<dbReference type="OrthoDB" id="14763at2157"/>
<keyword evidence="3" id="KW-0804">Transcription</keyword>
<dbReference type="Pfam" id="PF01614">
    <property type="entry name" value="IclR_C"/>
    <property type="match status" value="1"/>
</dbReference>
<dbReference type="InterPro" id="IPR050707">
    <property type="entry name" value="HTH_MetabolicPath_Reg"/>
</dbReference>
<dbReference type="EMBL" id="CP019893">
    <property type="protein sequence ID" value="ARS90735.1"/>
    <property type="molecule type" value="Genomic_DNA"/>
</dbReference>
<evidence type="ECO:0000256" key="2">
    <source>
        <dbReference type="ARBA" id="ARBA00023125"/>
    </source>
</evidence>
<sequence>MMKDANNPVGTTEKSLNLIDRLRELDGARIHELESDVDMTKGAIHNHLTTLQKHGYVKKEKHEYRLSFKFLTIGGEAIIDCPLYQFGRSKVNQLADGTGMLSNLGVEENGECVYLYQSRGEYAVNLDTRIGSRLPLHNIALGKAILAHLPRHYVDEIIDRKGLPEATENTITNKTDLYQELEKIKSQGYAVDDEERTEGLCCVAAPVRPENEILGAVSISASSSRFENNELKDEIINEVKSTAHEISLEILY</sequence>
<dbReference type="SUPFAM" id="SSF46785">
    <property type="entry name" value="Winged helix' DNA-binding domain"/>
    <property type="match status" value="1"/>
</dbReference>
<dbReference type="GO" id="GO:0045892">
    <property type="term" value="P:negative regulation of DNA-templated transcription"/>
    <property type="evidence" value="ECO:0007669"/>
    <property type="project" value="TreeGrafter"/>
</dbReference>
<evidence type="ECO:0000313" key="6">
    <source>
        <dbReference type="Proteomes" id="UP000250088"/>
    </source>
</evidence>
<keyword evidence="2" id="KW-0238">DNA-binding</keyword>
<dbReference type="GO" id="GO:0003677">
    <property type="term" value="F:DNA binding"/>
    <property type="evidence" value="ECO:0007669"/>
    <property type="project" value="UniProtKB-KW"/>
</dbReference>
<dbReference type="PANTHER" id="PTHR30136">
    <property type="entry name" value="HELIX-TURN-HELIX TRANSCRIPTIONAL REGULATOR, ICLR FAMILY"/>
    <property type="match status" value="1"/>
</dbReference>
<dbReference type="Proteomes" id="UP000250088">
    <property type="component" value="Chromosome"/>
</dbReference>
<dbReference type="PANTHER" id="PTHR30136:SF35">
    <property type="entry name" value="HTH-TYPE TRANSCRIPTIONAL REGULATOR RV1719"/>
    <property type="match status" value="1"/>
</dbReference>
<dbReference type="AlphaFoldDB" id="A0A2Z2HX24"/>
<dbReference type="InterPro" id="IPR005471">
    <property type="entry name" value="Tscrpt_reg_IclR_N"/>
</dbReference>
<name>A0A2Z2HX24_9EURY</name>
<proteinExistence type="predicted"/>
<protein>
    <submittedName>
        <fullName evidence="5">IclR family transcriptional regulator</fullName>
    </submittedName>
</protein>
<feature type="domain" description="IclR-ED" evidence="4">
    <location>
        <begin position="69"/>
        <end position="252"/>
    </location>
</feature>
<dbReference type="PROSITE" id="PS51078">
    <property type="entry name" value="ICLR_ED"/>
    <property type="match status" value="1"/>
</dbReference>
<reference evidence="6" key="1">
    <citation type="submission" date="2017-02" db="EMBL/GenBank/DDBJ databases">
        <title>Natronthermophilus aegyptiacus gen. nov.,sp. nov., an aerobic, extremely halophilic alkalithermophilic archaeon isolated from the athalassohaline Wadi An Natrun, Egypt.</title>
        <authorList>
            <person name="Zhao B."/>
        </authorList>
    </citation>
    <scope>NUCLEOTIDE SEQUENCE [LARGE SCALE GENOMIC DNA]</scope>
    <source>
        <strain evidence="6">JW/NM-HA 15</strain>
    </source>
</reference>
<dbReference type="SMART" id="SM00346">
    <property type="entry name" value="HTH_ICLR"/>
    <property type="match status" value="1"/>
</dbReference>
<dbReference type="SUPFAM" id="SSF55781">
    <property type="entry name" value="GAF domain-like"/>
    <property type="match status" value="1"/>
</dbReference>
<dbReference type="GeneID" id="32895217"/>
<dbReference type="RefSeq" id="WP_086889105.1">
    <property type="nucleotide sequence ID" value="NZ_CP019893.1"/>
</dbReference>
<accession>A0A2Z2HX24</accession>
<dbReference type="InterPro" id="IPR036390">
    <property type="entry name" value="WH_DNA-bd_sf"/>
</dbReference>
<dbReference type="Pfam" id="PF09339">
    <property type="entry name" value="HTH_IclR"/>
    <property type="match status" value="1"/>
</dbReference>
<evidence type="ECO:0000256" key="3">
    <source>
        <dbReference type="ARBA" id="ARBA00023163"/>
    </source>
</evidence>